<dbReference type="GO" id="GO:0016020">
    <property type="term" value="C:membrane"/>
    <property type="evidence" value="ECO:0007669"/>
    <property type="project" value="UniProtKB-SubCell"/>
</dbReference>
<dbReference type="EMBL" id="KN550315">
    <property type="protein sequence ID" value="KHJ94465.1"/>
    <property type="molecule type" value="Genomic_DNA"/>
</dbReference>
<evidence type="ECO:0000256" key="3">
    <source>
        <dbReference type="ARBA" id="ARBA00022679"/>
    </source>
</evidence>
<comment type="subcellular location">
    <subcellularLocation>
        <location evidence="1">Membrane</location>
        <topology evidence="1">Single-pass type II membrane protein</topology>
    </subcellularLocation>
</comment>
<evidence type="ECO:0000313" key="7">
    <source>
        <dbReference type="Proteomes" id="UP000053660"/>
    </source>
</evidence>
<keyword evidence="2" id="KW-0328">Glycosyltransferase</keyword>
<dbReference type="OrthoDB" id="2019572at2759"/>
<dbReference type="InterPro" id="IPR003406">
    <property type="entry name" value="Glyco_trans_14"/>
</dbReference>
<dbReference type="PANTHER" id="PTHR46671:SF7">
    <property type="entry name" value="CORE-2_I-BRANCHING ENZYME"/>
    <property type="match status" value="1"/>
</dbReference>
<proteinExistence type="predicted"/>
<dbReference type="Pfam" id="PF02485">
    <property type="entry name" value="Branch"/>
    <property type="match status" value="1"/>
</dbReference>
<keyword evidence="5" id="KW-0325">Glycoprotein</keyword>
<dbReference type="PANTHER" id="PTHR46671">
    <property type="entry name" value="PROTEIN CBG11221"/>
    <property type="match status" value="1"/>
</dbReference>
<evidence type="ECO:0000313" key="6">
    <source>
        <dbReference type="EMBL" id="KHJ94465.1"/>
    </source>
</evidence>
<name>A0A0B1TGC8_OESDE</name>
<protein>
    <submittedName>
        <fullName evidence="6">Core-2/I-Branching enzyme</fullName>
    </submittedName>
</protein>
<evidence type="ECO:0000256" key="2">
    <source>
        <dbReference type="ARBA" id="ARBA00022676"/>
    </source>
</evidence>
<keyword evidence="3" id="KW-0808">Transferase</keyword>
<gene>
    <name evidence="6" type="ORF">OESDEN_05601</name>
</gene>
<reference evidence="6 7" key="1">
    <citation type="submission" date="2014-03" db="EMBL/GenBank/DDBJ databases">
        <title>Draft genome of the hookworm Oesophagostomum dentatum.</title>
        <authorList>
            <person name="Mitreva M."/>
        </authorList>
    </citation>
    <scope>NUCLEOTIDE SEQUENCE [LARGE SCALE GENOMIC DNA]</scope>
    <source>
        <strain evidence="6 7">OD-Hann</strain>
    </source>
</reference>
<sequence length="526" mass="60596">MKYISEERDNRVSLPQLLITTSLPCRCEARDKNYLKEIDSLLLVKVTEVPQSDGAASLLTALLFEDGSNIKALTHKETSTFSALFPPRNETSKPSYLPLRKMETAHLDCGRILRGDLSYTKFVARNRPFLLPRNEASDCDIIRKRVLPPVPLEKMSFGIAYARIDYEFIEDELRSSYHPQNYFCYSIDQKADKLFQWNIENLATCFPNVIITGKFNIDEYGRFMNNAHYECMQLLRQKHGWEYLLLLQNHDVIIKSQYDMVEIYKLLGGANDVEITPCPEDRWNHNMKWDAVSLNLFKNPLNASHKQLNTRLTFAKGAVQASISRAAIEWIVDVANLTTLLDQLNDKTEGDHLASLQGKTFLPLVAAIISVKHVNCMYSYFEPAQCRKAELLRMSIWAYGGVRQCRSQFVRKSICILGIEDLVSLSQYPHIMANKMLPEFDYSIVECVHEMIFNRTFLGQIDQPLNANYYLNMANVSLITLCPDCYRFILKSSPPSLFLKRNIKLIMKVSLCQLYHYCEASLQRPE</sequence>
<evidence type="ECO:0000256" key="4">
    <source>
        <dbReference type="ARBA" id="ARBA00023136"/>
    </source>
</evidence>
<dbReference type="GO" id="GO:0016757">
    <property type="term" value="F:glycosyltransferase activity"/>
    <property type="evidence" value="ECO:0007669"/>
    <property type="project" value="UniProtKB-KW"/>
</dbReference>
<keyword evidence="4" id="KW-0472">Membrane</keyword>
<keyword evidence="7" id="KW-1185">Reference proteome</keyword>
<organism evidence="6 7">
    <name type="scientific">Oesophagostomum dentatum</name>
    <name type="common">Nodular worm</name>
    <dbReference type="NCBI Taxonomy" id="61180"/>
    <lineage>
        <taxon>Eukaryota</taxon>
        <taxon>Metazoa</taxon>
        <taxon>Ecdysozoa</taxon>
        <taxon>Nematoda</taxon>
        <taxon>Chromadorea</taxon>
        <taxon>Rhabditida</taxon>
        <taxon>Rhabditina</taxon>
        <taxon>Rhabditomorpha</taxon>
        <taxon>Strongyloidea</taxon>
        <taxon>Strongylidae</taxon>
        <taxon>Oesophagostomum</taxon>
    </lineage>
</organism>
<evidence type="ECO:0000256" key="5">
    <source>
        <dbReference type="ARBA" id="ARBA00023180"/>
    </source>
</evidence>
<dbReference type="Proteomes" id="UP000053660">
    <property type="component" value="Unassembled WGS sequence"/>
</dbReference>
<accession>A0A0B1TGC8</accession>
<evidence type="ECO:0000256" key="1">
    <source>
        <dbReference type="ARBA" id="ARBA00004606"/>
    </source>
</evidence>
<dbReference type="AlphaFoldDB" id="A0A0B1TGC8"/>